<comment type="caution">
    <text evidence="1">The sequence shown here is derived from an EMBL/GenBank/DDBJ whole genome shotgun (WGS) entry which is preliminary data.</text>
</comment>
<evidence type="ECO:0000313" key="1">
    <source>
        <dbReference type="EMBL" id="OJX56227.1"/>
    </source>
</evidence>
<dbReference type="EMBL" id="MKVH01000025">
    <property type="protein sequence ID" value="OJX56227.1"/>
    <property type="molecule type" value="Genomic_DNA"/>
</dbReference>
<protein>
    <submittedName>
        <fullName evidence="1">Uncharacterized protein</fullName>
    </submittedName>
</protein>
<accession>A0A1M3KV19</accession>
<gene>
    <name evidence="1" type="ORF">BGO89_12865</name>
</gene>
<dbReference type="STRING" id="1895771.BGO89_12865"/>
<organism evidence="1 2">
    <name type="scientific">Candidatus Kapaibacterium thiocyanatum</name>
    <dbReference type="NCBI Taxonomy" id="1895771"/>
    <lineage>
        <taxon>Bacteria</taxon>
        <taxon>Pseudomonadati</taxon>
        <taxon>Candidatus Kapaibacteriota</taxon>
        <taxon>Candidatus Kapaibacteriia</taxon>
        <taxon>Candidatus Kapaibacteriales</taxon>
        <taxon>Candidatus Kapaibacteriaceae</taxon>
        <taxon>Candidatus Kapaibacterium</taxon>
    </lineage>
</organism>
<evidence type="ECO:0000313" key="2">
    <source>
        <dbReference type="Proteomes" id="UP000184233"/>
    </source>
</evidence>
<name>A0A1M3KV19_9BACT</name>
<proteinExistence type="predicted"/>
<reference evidence="1 2" key="1">
    <citation type="submission" date="2016-09" db="EMBL/GenBank/DDBJ databases">
        <title>Genome-resolved meta-omics ties microbial dynamics to process performance in biotechnology for thiocyanate degradation.</title>
        <authorList>
            <person name="Kantor R.S."/>
            <person name="Huddy R.J."/>
            <person name="Iyer R."/>
            <person name="Thomas B.C."/>
            <person name="Brown C.T."/>
            <person name="Anantharaman K."/>
            <person name="Tringe S."/>
            <person name="Hettich R.L."/>
            <person name="Harrison S.T."/>
            <person name="Banfield J.F."/>
        </authorList>
    </citation>
    <scope>NUCLEOTIDE SEQUENCE [LARGE SCALE GENOMIC DNA]</scope>
    <source>
        <strain evidence="1">59-99</strain>
    </source>
</reference>
<sequence>MIEARYREPNGTHPASASSFRHVTAAGTDANGTFSYLRMMSWISSKHSMHVSPFSSRDSCHLDQGFTREPFERIGYAAGSRYVFGWIVMEPDRASFVMP</sequence>
<dbReference type="AlphaFoldDB" id="A0A1M3KV19"/>
<dbReference type="Proteomes" id="UP000184233">
    <property type="component" value="Unassembled WGS sequence"/>
</dbReference>